<evidence type="ECO:0000313" key="4">
    <source>
        <dbReference type="EMBL" id="EHK49585.1"/>
    </source>
</evidence>
<dbReference type="Pfam" id="PF00106">
    <property type="entry name" value="adh_short"/>
    <property type="match status" value="1"/>
</dbReference>
<dbReference type="HOGENOM" id="CLU_010194_44_0_1"/>
<keyword evidence="2" id="KW-0560">Oxidoreductase</keyword>
<evidence type="ECO:0000256" key="3">
    <source>
        <dbReference type="RuleBase" id="RU000363"/>
    </source>
</evidence>
<organism evidence="4 5">
    <name type="scientific">Hypocrea atroviridis (strain ATCC 20476 / IMI 206040)</name>
    <name type="common">Trichoderma atroviride</name>
    <dbReference type="NCBI Taxonomy" id="452589"/>
    <lineage>
        <taxon>Eukaryota</taxon>
        <taxon>Fungi</taxon>
        <taxon>Dikarya</taxon>
        <taxon>Ascomycota</taxon>
        <taxon>Pezizomycotina</taxon>
        <taxon>Sordariomycetes</taxon>
        <taxon>Hypocreomycetidae</taxon>
        <taxon>Hypocreales</taxon>
        <taxon>Hypocreaceae</taxon>
        <taxon>Trichoderma</taxon>
    </lineage>
</organism>
<gene>
    <name evidence="4" type="ORF">TRIATDRAFT_289606</name>
</gene>
<dbReference type="PANTHER" id="PTHR24320:SF283">
    <property type="entry name" value="RETINOL DEHYDROGENASE 11"/>
    <property type="match status" value="1"/>
</dbReference>
<dbReference type="STRING" id="452589.G9NIH3"/>
<dbReference type="InterPro" id="IPR036291">
    <property type="entry name" value="NAD(P)-bd_dom_sf"/>
</dbReference>
<dbReference type="GO" id="GO:0016491">
    <property type="term" value="F:oxidoreductase activity"/>
    <property type="evidence" value="ECO:0007669"/>
    <property type="project" value="UniProtKB-KW"/>
</dbReference>
<dbReference type="EMBL" id="ABDG02000016">
    <property type="protein sequence ID" value="EHK49585.1"/>
    <property type="molecule type" value="Genomic_DNA"/>
</dbReference>
<protein>
    <recommendedName>
        <fullName evidence="6">Short-chain dehydrogenase/reductase</fullName>
    </recommendedName>
</protein>
<accession>G9NIH3</accession>
<evidence type="ECO:0008006" key="6">
    <source>
        <dbReference type="Google" id="ProtNLM"/>
    </source>
</evidence>
<comment type="similarity">
    <text evidence="1 3">Belongs to the short-chain dehydrogenases/reductases (SDR) family.</text>
</comment>
<keyword evidence="5" id="KW-1185">Reference proteome</keyword>
<reference evidence="4 5" key="1">
    <citation type="journal article" date="2011" name="Genome Biol.">
        <title>Comparative genome sequence analysis underscores mycoparasitism as the ancestral life style of Trichoderma.</title>
        <authorList>
            <person name="Kubicek C.P."/>
            <person name="Herrera-Estrella A."/>
            <person name="Seidl-Seiboth V."/>
            <person name="Martinez D.A."/>
            <person name="Druzhinina I.S."/>
            <person name="Thon M."/>
            <person name="Zeilinger S."/>
            <person name="Casas-Flores S."/>
            <person name="Horwitz B.A."/>
            <person name="Mukherjee P.K."/>
            <person name="Mukherjee M."/>
            <person name="Kredics L."/>
            <person name="Alcaraz L.D."/>
            <person name="Aerts A."/>
            <person name="Antal Z."/>
            <person name="Atanasova L."/>
            <person name="Cervantes-Badillo M.G."/>
            <person name="Challacombe J."/>
            <person name="Chertkov O."/>
            <person name="McCluskey K."/>
            <person name="Coulpier F."/>
            <person name="Deshpande N."/>
            <person name="von Doehren H."/>
            <person name="Ebbole D.J."/>
            <person name="Esquivel-Naranjo E.U."/>
            <person name="Fekete E."/>
            <person name="Flipphi M."/>
            <person name="Glaser F."/>
            <person name="Gomez-Rodriguez E.Y."/>
            <person name="Gruber S."/>
            <person name="Han C."/>
            <person name="Henrissat B."/>
            <person name="Hermosa R."/>
            <person name="Hernandez-Onate M."/>
            <person name="Karaffa L."/>
            <person name="Kosti I."/>
            <person name="Le Crom S."/>
            <person name="Lindquist E."/>
            <person name="Lucas S."/>
            <person name="Luebeck M."/>
            <person name="Luebeck P.S."/>
            <person name="Margeot A."/>
            <person name="Metz B."/>
            <person name="Misra M."/>
            <person name="Nevalainen H."/>
            <person name="Omann M."/>
            <person name="Packer N."/>
            <person name="Perrone G."/>
            <person name="Uresti-Rivera E.E."/>
            <person name="Salamov A."/>
            <person name="Schmoll M."/>
            <person name="Seiboth B."/>
            <person name="Shapiro H."/>
            <person name="Sukno S."/>
            <person name="Tamayo-Ramos J.A."/>
            <person name="Tisch D."/>
            <person name="Wiest A."/>
            <person name="Wilkinson H.H."/>
            <person name="Zhang M."/>
            <person name="Coutinho P.M."/>
            <person name="Kenerley C.M."/>
            <person name="Monte E."/>
            <person name="Baker S.E."/>
            <person name="Grigoriev I.V."/>
        </authorList>
    </citation>
    <scope>NUCLEOTIDE SEQUENCE [LARGE SCALE GENOMIC DNA]</scope>
    <source>
        <strain evidence="5">ATCC 20476 / IMI 206040</strain>
    </source>
</reference>
<dbReference type="SUPFAM" id="SSF51735">
    <property type="entry name" value="NAD(P)-binding Rossmann-fold domains"/>
    <property type="match status" value="1"/>
</dbReference>
<dbReference type="AlphaFoldDB" id="G9NIH3"/>
<evidence type="ECO:0000256" key="2">
    <source>
        <dbReference type="ARBA" id="ARBA00023002"/>
    </source>
</evidence>
<dbReference type="Gene3D" id="3.40.50.720">
    <property type="entry name" value="NAD(P)-binding Rossmann-like Domain"/>
    <property type="match status" value="1"/>
</dbReference>
<evidence type="ECO:0000313" key="5">
    <source>
        <dbReference type="Proteomes" id="UP000005426"/>
    </source>
</evidence>
<dbReference type="PANTHER" id="PTHR24320">
    <property type="entry name" value="RETINOL DEHYDROGENASE"/>
    <property type="match status" value="1"/>
</dbReference>
<dbReference type="PRINTS" id="PR00080">
    <property type="entry name" value="SDRFAMILY"/>
</dbReference>
<dbReference type="GeneID" id="25779980"/>
<dbReference type="Proteomes" id="UP000005426">
    <property type="component" value="Unassembled WGS sequence"/>
</dbReference>
<sequence length="388" mass="42132">MVAGPSETTTHAEFGVRTTALTVAAAFPSAIAGKTILITGVNIKGLGFATAQAFASQKAALLILAGRTPAKLQESADTLAREYPGTKFRILELDLSSQRGARAAAATLNGWTDLPAIDILVNNAGIMNIPTRQLNEDGIERHFATNHVGHFLFTNLIMGKLIAAAQKPGAGKGATRVINVSSMGANFSPIRYSDINWEKANETIPLVEQPDYLRFSQMLGIDQDVIKADSFISMGAYGQSKTANVLFSLGLNERLYNKYGILSLGLHPGSIITELGREMDPEVWRQRTEKFKKGGMVFKNQEEGTSTTLVAAVDPALTLPTKRPLASEADLAKMGRELKGEDGEWEGRGVFLSDCQIFEDAKVWFTSWSQGEKLWAKSEELVGEKFAY</sequence>
<dbReference type="KEGG" id="tatv:25779980"/>
<dbReference type="PRINTS" id="PR00081">
    <property type="entry name" value="GDHRDH"/>
</dbReference>
<name>G9NIH3_HYPAI</name>
<evidence type="ECO:0000256" key="1">
    <source>
        <dbReference type="ARBA" id="ARBA00006484"/>
    </source>
</evidence>
<dbReference type="InterPro" id="IPR002347">
    <property type="entry name" value="SDR_fam"/>
</dbReference>
<dbReference type="eggNOG" id="KOG1208">
    <property type="taxonomic scope" value="Eukaryota"/>
</dbReference>
<dbReference type="OMA" id="VADRCTC"/>
<dbReference type="OrthoDB" id="191139at2759"/>
<proteinExistence type="inferred from homology"/>
<comment type="caution">
    <text evidence="4">The sequence shown here is derived from an EMBL/GenBank/DDBJ whole genome shotgun (WGS) entry which is preliminary data.</text>
</comment>